<feature type="region of interest" description="Disordered" evidence="1">
    <location>
        <begin position="65"/>
        <end position="104"/>
    </location>
</feature>
<dbReference type="Proteomes" id="UP000265520">
    <property type="component" value="Unassembled WGS sequence"/>
</dbReference>
<feature type="compositionally biased region" description="Acidic residues" evidence="1">
    <location>
        <begin position="94"/>
        <end position="104"/>
    </location>
</feature>
<proteinExistence type="predicted"/>
<name>A0A392SIF4_9FABA</name>
<dbReference type="AlphaFoldDB" id="A0A392SIF4"/>
<sequence length="104" mass="11975">QVVKPWGSFINADDGTMKKITMDVARLMIRTSCQQVVDEFIDVMVNGETYHLCVLEDSYGPMRILIPQDHGPKERGSDDESEEEEEEERRLTEVEEELERESVG</sequence>
<evidence type="ECO:0000256" key="1">
    <source>
        <dbReference type="SAM" id="MobiDB-lite"/>
    </source>
</evidence>
<reference evidence="2 3" key="1">
    <citation type="journal article" date="2018" name="Front. Plant Sci.">
        <title>Red Clover (Trifolium pratense) and Zigzag Clover (T. medium) - A Picture of Genomic Similarities and Differences.</title>
        <authorList>
            <person name="Dluhosova J."/>
            <person name="Istvanek J."/>
            <person name="Nedelnik J."/>
            <person name="Repkova J."/>
        </authorList>
    </citation>
    <scope>NUCLEOTIDE SEQUENCE [LARGE SCALE GENOMIC DNA]</scope>
    <source>
        <strain evidence="3">cv. 10/8</strain>
        <tissue evidence="2">Leaf</tissue>
    </source>
</reference>
<feature type="non-terminal residue" evidence="2">
    <location>
        <position position="1"/>
    </location>
</feature>
<comment type="caution">
    <text evidence="2">The sequence shown here is derived from an EMBL/GenBank/DDBJ whole genome shotgun (WGS) entry which is preliminary data.</text>
</comment>
<evidence type="ECO:0000313" key="2">
    <source>
        <dbReference type="EMBL" id="MCI48242.1"/>
    </source>
</evidence>
<dbReference type="EMBL" id="LXQA010383568">
    <property type="protein sequence ID" value="MCI48242.1"/>
    <property type="molecule type" value="Genomic_DNA"/>
</dbReference>
<keyword evidence="3" id="KW-1185">Reference proteome</keyword>
<organism evidence="2 3">
    <name type="scientific">Trifolium medium</name>
    <dbReference type="NCBI Taxonomy" id="97028"/>
    <lineage>
        <taxon>Eukaryota</taxon>
        <taxon>Viridiplantae</taxon>
        <taxon>Streptophyta</taxon>
        <taxon>Embryophyta</taxon>
        <taxon>Tracheophyta</taxon>
        <taxon>Spermatophyta</taxon>
        <taxon>Magnoliopsida</taxon>
        <taxon>eudicotyledons</taxon>
        <taxon>Gunneridae</taxon>
        <taxon>Pentapetalae</taxon>
        <taxon>rosids</taxon>
        <taxon>fabids</taxon>
        <taxon>Fabales</taxon>
        <taxon>Fabaceae</taxon>
        <taxon>Papilionoideae</taxon>
        <taxon>50 kb inversion clade</taxon>
        <taxon>NPAAA clade</taxon>
        <taxon>Hologalegina</taxon>
        <taxon>IRL clade</taxon>
        <taxon>Trifolieae</taxon>
        <taxon>Trifolium</taxon>
    </lineage>
</organism>
<protein>
    <submittedName>
        <fullName evidence="2">Uncharacterized protein</fullName>
    </submittedName>
</protein>
<feature type="non-terminal residue" evidence="2">
    <location>
        <position position="104"/>
    </location>
</feature>
<accession>A0A392SIF4</accession>
<evidence type="ECO:0000313" key="3">
    <source>
        <dbReference type="Proteomes" id="UP000265520"/>
    </source>
</evidence>